<dbReference type="Proteomes" id="UP000789366">
    <property type="component" value="Unassembled WGS sequence"/>
</dbReference>
<proteinExistence type="predicted"/>
<protein>
    <submittedName>
        <fullName evidence="1">10786_t:CDS:1</fullName>
    </submittedName>
</protein>
<comment type="caution">
    <text evidence="1">The sequence shown here is derived from an EMBL/GenBank/DDBJ whole genome shotgun (WGS) entry which is preliminary data.</text>
</comment>
<accession>A0ACA9P1U0</accession>
<feature type="non-terminal residue" evidence="1">
    <location>
        <position position="1"/>
    </location>
</feature>
<evidence type="ECO:0000313" key="2">
    <source>
        <dbReference type="Proteomes" id="UP000789366"/>
    </source>
</evidence>
<keyword evidence="2" id="KW-1185">Reference proteome</keyword>
<reference evidence="1" key="1">
    <citation type="submission" date="2021-06" db="EMBL/GenBank/DDBJ databases">
        <authorList>
            <person name="Kallberg Y."/>
            <person name="Tangrot J."/>
            <person name="Rosling A."/>
        </authorList>
    </citation>
    <scope>NUCLEOTIDE SEQUENCE</scope>
    <source>
        <strain evidence="1">28 12/20/2015</strain>
    </source>
</reference>
<feature type="non-terminal residue" evidence="1">
    <location>
        <position position="274"/>
    </location>
</feature>
<name>A0ACA9P1U0_9GLOM</name>
<sequence>LFLVLTSLQNGSVLLDSRSFDFIGQDEIQNLFFESDPDKIGLVKIFFAFRWVIFINDIELAKAFLPESAYSLPKSDLPEKHPSKTFFGKGVFFTNGDLWARQRKLASLAFHRALCPKMTGECTNDFITLLTKWTNTPIDAFSLMQRLIIQILGRAAFAYDMKALDSLEEKPYILKIYSKIFNHLTDPSFSIFPFLSSLPLKKNLEHSLLTKEFDKFLLKIIDKRRCDLSRAENNENNTDLLAGLLEAANQERYNYTNKELRDEIATYFVAGHDS</sequence>
<gene>
    <name evidence="1" type="ORF">SPELUC_LOCUS10422</name>
</gene>
<evidence type="ECO:0000313" key="1">
    <source>
        <dbReference type="EMBL" id="CAG8685989.1"/>
    </source>
</evidence>
<dbReference type="EMBL" id="CAJVPW010019307">
    <property type="protein sequence ID" value="CAG8685989.1"/>
    <property type="molecule type" value="Genomic_DNA"/>
</dbReference>
<organism evidence="1 2">
    <name type="scientific">Cetraspora pellucida</name>
    <dbReference type="NCBI Taxonomy" id="1433469"/>
    <lineage>
        <taxon>Eukaryota</taxon>
        <taxon>Fungi</taxon>
        <taxon>Fungi incertae sedis</taxon>
        <taxon>Mucoromycota</taxon>
        <taxon>Glomeromycotina</taxon>
        <taxon>Glomeromycetes</taxon>
        <taxon>Diversisporales</taxon>
        <taxon>Gigasporaceae</taxon>
        <taxon>Cetraspora</taxon>
    </lineage>
</organism>